<protein>
    <submittedName>
        <fullName evidence="2">Uncharacterized protein</fullName>
    </submittedName>
</protein>
<keyword evidence="3" id="KW-1185">Reference proteome</keyword>
<proteinExistence type="predicted"/>
<gene>
    <name evidence="2" type="ORF">LSCM4_04425</name>
</gene>
<dbReference type="EMBL" id="JAFHLR010000025">
    <property type="protein sequence ID" value="KAG5477207.1"/>
    <property type="molecule type" value="Genomic_DNA"/>
</dbReference>
<dbReference type="AlphaFoldDB" id="A0A836G8C9"/>
<feature type="region of interest" description="Disordered" evidence="1">
    <location>
        <begin position="1"/>
        <end position="38"/>
    </location>
</feature>
<name>A0A836G8C9_9TRYP</name>
<dbReference type="GeneID" id="92360343"/>
<comment type="caution">
    <text evidence="2">The sequence shown here is derived from an EMBL/GenBank/DDBJ whole genome shotgun (WGS) entry which is preliminary data.</text>
</comment>
<accession>A0A836G8C9</accession>
<dbReference type="Proteomes" id="UP000674143">
    <property type="component" value="Chromosome 25"/>
</dbReference>
<reference evidence="2 3" key="1">
    <citation type="submission" date="2021-02" db="EMBL/GenBank/DDBJ databases">
        <title>Leishmania (Mundinia) orientalis Genome sequencing and assembly.</title>
        <authorList>
            <person name="Almutairi H."/>
            <person name="Gatherer D."/>
        </authorList>
    </citation>
    <scope>NUCLEOTIDE SEQUENCE [LARGE SCALE GENOMIC DNA]</scope>
    <source>
        <strain evidence="2">LSCM4</strain>
    </source>
</reference>
<organism evidence="2 3">
    <name type="scientific">Leishmania orientalis</name>
    <dbReference type="NCBI Taxonomy" id="2249476"/>
    <lineage>
        <taxon>Eukaryota</taxon>
        <taxon>Discoba</taxon>
        <taxon>Euglenozoa</taxon>
        <taxon>Kinetoplastea</taxon>
        <taxon>Metakinetoplastina</taxon>
        <taxon>Trypanosomatida</taxon>
        <taxon>Trypanosomatidae</taxon>
        <taxon>Leishmaniinae</taxon>
        <taxon>Leishmania</taxon>
    </lineage>
</organism>
<dbReference type="RefSeq" id="XP_067062618.1">
    <property type="nucleotide sequence ID" value="XM_067206409.1"/>
</dbReference>
<evidence type="ECO:0000313" key="2">
    <source>
        <dbReference type="EMBL" id="KAG5477207.1"/>
    </source>
</evidence>
<evidence type="ECO:0000256" key="1">
    <source>
        <dbReference type="SAM" id="MobiDB-lite"/>
    </source>
</evidence>
<sequence length="422" mass="43909">MGQSTSSLRLSPSNDEGVGAAAKHNESRYAGSTEPPVMELQNTPCAPTFPPAASAAEFAEVNDPKGSVNAPGNARSTAAGIPILCLDASAQCSDQLFKSLELPPARRARALQEASKHASGILLHAPITTTVRDLKQFLLAQTALSVPANTVSSRALALRMFSIRDPLLSSVDGAAADGASSCGSAEASSNLLLALPESMELSTLTMDSQLFFFPAMESSRTGGDPLARDHPCVSAMDSNLAALRQEDSGAEAAVVACSLADTDDIPAAGRALVLLYSREASFGFDGDDMLLLTCCVSICACIAAGICCCASASKNRQTLNNANTKPNNANGGNRVPTYNTNGGAAAYYGHPPQQEYYSSGAPGYGTRPNTYTNSYSNPLYQPLPQPNYYGGTSQYQPYNPQVNGIPMQPVTCAPSAPAPIPL</sequence>
<dbReference type="KEGG" id="loi:92360343"/>
<feature type="compositionally biased region" description="Polar residues" evidence="1">
    <location>
        <begin position="1"/>
        <end position="14"/>
    </location>
</feature>
<evidence type="ECO:0000313" key="3">
    <source>
        <dbReference type="Proteomes" id="UP000674143"/>
    </source>
</evidence>